<reference evidence="7 8" key="1">
    <citation type="submission" date="2019-01" db="EMBL/GenBank/DDBJ databases">
        <title>Agromyces.</title>
        <authorList>
            <person name="Li J."/>
        </authorList>
    </citation>
    <scope>NUCLEOTIDE SEQUENCE [LARGE SCALE GENOMIC DNA]</scope>
    <source>
        <strain evidence="7 8">DSM 23870</strain>
    </source>
</reference>
<keyword evidence="8" id="KW-1185">Reference proteome</keyword>
<name>A0A4Q2MBG6_9MICO</name>
<feature type="compositionally biased region" description="Low complexity" evidence="3">
    <location>
        <begin position="33"/>
        <end position="46"/>
    </location>
</feature>
<evidence type="ECO:0000259" key="5">
    <source>
        <dbReference type="PROSITE" id="PS51677"/>
    </source>
</evidence>
<keyword evidence="1" id="KW-0479">Metal-binding</keyword>
<dbReference type="Gene3D" id="3.20.20.370">
    <property type="entry name" value="Glycoside hydrolase/deacetylase"/>
    <property type="match status" value="1"/>
</dbReference>
<dbReference type="OrthoDB" id="9763050at2"/>
<dbReference type="SUPFAM" id="SSF88713">
    <property type="entry name" value="Glycoside hydrolase/deacetylase"/>
    <property type="match status" value="1"/>
</dbReference>
<dbReference type="Pfam" id="PF01522">
    <property type="entry name" value="Polysacc_deac_1"/>
    <property type="match status" value="1"/>
</dbReference>
<evidence type="ECO:0000256" key="3">
    <source>
        <dbReference type="SAM" id="MobiDB-lite"/>
    </source>
</evidence>
<dbReference type="EMBL" id="SDPM01000001">
    <property type="protein sequence ID" value="RXZ87813.1"/>
    <property type="molecule type" value="Genomic_DNA"/>
</dbReference>
<evidence type="ECO:0000313" key="6">
    <source>
        <dbReference type="EMBL" id="NYD68033.1"/>
    </source>
</evidence>
<dbReference type="AlphaFoldDB" id="A0A4Q2MBG6"/>
<reference evidence="6 9" key="2">
    <citation type="submission" date="2020-07" db="EMBL/GenBank/DDBJ databases">
        <title>Sequencing the genomes of 1000 actinobacteria strains.</title>
        <authorList>
            <person name="Klenk H.-P."/>
        </authorList>
    </citation>
    <scope>NUCLEOTIDE SEQUENCE [LARGE SCALE GENOMIC DNA]</scope>
    <source>
        <strain evidence="6 9">DSM 23870</strain>
    </source>
</reference>
<evidence type="ECO:0000256" key="1">
    <source>
        <dbReference type="ARBA" id="ARBA00022723"/>
    </source>
</evidence>
<keyword evidence="4" id="KW-0732">Signal</keyword>
<dbReference type="CDD" id="cd10917">
    <property type="entry name" value="CE4_NodB_like_6s_7s"/>
    <property type="match status" value="1"/>
</dbReference>
<keyword evidence="2" id="KW-0378">Hydrolase</keyword>
<proteinExistence type="predicted"/>
<dbReference type="PROSITE" id="PS51677">
    <property type="entry name" value="NODB"/>
    <property type="match status" value="1"/>
</dbReference>
<evidence type="ECO:0000256" key="4">
    <source>
        <dbReference type="SAM" id="SignalP"/>
    </source>
</evidence>
<evidence type="ECO:0000256" key="2">
    <source>
        <dbReference type="ARBA" id="ARBA00022801"/>
    </source>
</evidence>
<dbReference type="Proteomes" id="UP000581087">
    <property type="component" value="Unassembled WGS sequence"/>
</dbReference>
<dbReference type="PANTHER" id="PTHR10587">
    <property type="entry name" value="GLYCOSYL TRANSFERASE-RELATED"/>
    <property type="match status" value="1"/>
</dbReference>
<dbReference type="GO" id="GO:0016020">
    <property type="term" value="C:membrane"/>
    <property type="evidence" value="ECO:0007669"/>
    <property type="project" value="TreeGrafter"/>
</dbReference>
<dbReference type="InterPro" id="IPR050248">
    <property type="entry name" value="Polysacc_deacetylase_ArnD"/>
</dbReference>
<gene>
    <name evidence="6" type="ORF">BJ972_002552</name>
    <name evidence="7" type="ORF">ESP50_01000</name>
</gene>
<feature type="chain" id="PRO_5038306000" evidence="4">
    <location>
        <begin position="23"/>
        <end position="533"/>
    </location>
</feature>
<evidence type="ECO:0000313" key="9">
    <source>
        <dbReference type="Proteomes" id="UP000581087"/>
    </source>
</evidence>
<evidence type="ECO:0000313" key="8">
    <source>
        <dbReference type="Proteomes" id="UP000292686"/>
    </source>
</evidence>
<organism evidence="7 8">
    <name type="scientific">Agromyces atrinae</name>
    <dbReference type="NCBI Taxonomy" id="592376"/>
    <lineage>
        <taxon>Bacteria</taxon>
        <taxon>Bacillati</taxon>
        <taxon>Actinomycetota</taxon>
        <taxon>Actinomycetes</taxon>
        <taxon>Micrococcales</taxon>
        <taxon>Microbacteriaceae</taxon>
        <taxon>Agromyces</taxon>
    </lineage>
</organism>
<dbReference type="Proteomes" id="UP000292686">
    <property type="component" value="Unassembled WGS sequence"/>
</dbReference>
<dbReference type="GO" id="GO:0016810">
    <property type="term" value="F:hydrolase activity, acting on carbon-nitrogen (but not peptide) bonds"/>
    <property type="evidence" value="ECO:0007669"/>
    <property type="project" value="InterPro"/>
</dbReference>
<dbReference type="GO" id="GO:0046872">
    <property type="term" value="F:metal ion binding"/>
    <property type="evidence" value="ECO:0007669"/>
    <property type="project" value="UniProtKB-KW"/>
</dbReference>
<feature type="region of interest" description="Disordered" evidence="3">
    <location>
        <begin position="219"/>
        <end position="248"/>
    </location>
</feature>
<dbReference type="GO" id="GO:0005975">
    <property type="term" value="P:carbohydrate metabolic process"/>
    <property type="evidence" value="ECO:0007669"/>
    <property type="project" value="InterPro"/>
</dbReference>
<sequence length="533" mass="53838">MCALVMASVVLALTACSGPPFWADGGGLDPLDPVAASTAPPTSTPTVEPPPPPLPARVDRKAVAPAISDASRAVLQSRLAAMKVGDASIAVRWATLPGENALNALLASRARAAADAFAASLGAAWAPGVDVAPGGTGAACPSIASAPRTVGCELVLAHGDLVGVRTVTEPAEPEPVTRTAIYADAAGNVIGDGTALIDPSRRAYALMLVAQAIVDAEKTPGPPIGKVPRGSRPTATSAAPTPLPEPAPTAPTGPFVAVLPENRGVLLADAVVLASGDLLVHAPTAPGADGRGTRAVPVLIDAEADILSDLGERIVAALDADAVLAPQTAGLTAVDCGFVACVALTFDDGPTGLTDGLLDTLGAANVRATFYLQGGYVENRPATVLRTAQLGHELGNHTWAHPALTTLPDPDVVDQIARTQAAIAAASGVVPTTMRPPYGDYDDRIVALVGMPLVTWDIDTKDWADPGRALLVERAVGGPDRGSIVLMHDTHESTVAAVPEIITGLRGRGFDFASVSGLFGGAAPGGRVTHGPR</sequence>
<dbReference type="InterPro" id="IPR011330">
    <property type="entry name" value="Glyco_hydro/deAcase_b/a-brl"/>
</dbReference>
<feature type="signal peptide" evidence="4">
    <location>
        <begin position="1"/>
        <end position="22"/>
    </location>
</feature>
<feature type="region of interest" description="Disordered" evidence="3">
    <location>
        <begin position="32"/>
        <end position="53"/>
    </location>
</feature>
<feature type="domain" description="NodB homology" evidence="5">
    <location>
        <begin position="340"/>
        <end position="513"/>
    </location>
</feature>
<dbReference type="PANTHER" id="PTHR10587:SF133">
    <property type="entry name" value="CHITIN DEACETYLASE 1-RELATED"/>
    <property type="match status" value="1"/>
</dbReference>
<accession>A0A4Q2MBG6</accession>
<comment type="caution">
    <text evidence="7">The sequence shown here is derived from an EMBL/GenBank/DDBJ whole genome shotgun (WGS) entry which is preliminary data.</text>
</comment>
<dbReference type="EMBL" id="JACCBI010000001">
    <property type="protein sequence ID" value="NYD68033.1"/>
    <property type="molecule type" value="Genomic_DNA"/>
</dbReference>
<evidence type="ECO:0000313" key="7">
    <source>
        <dbReference type="EMBL" id="RXZ87813.1"/>
    </source>
</evidence>
<dbReference type="RefSeq" id="WP_129172078.1">
    <property type="nucleotide sequence ID" value="NZ_JACCBI010000001.1"/>
</dbReference>
<dbReference type="InterPro" id="IPR002509">
    <property type="entry name" value="NODB_dom"/>
</dbReference>
<protein>
    <submittedName>
        <fullName evidence="6">Peptidoglycan/xylan/chitin deacetylase (PgdA/CDA1 family)</fullName>
    </submittedName>
    <submittedName>
        <fullName evidence="7">Polysaccharide deacetylase family protein</fullName>
    </submittedName>
</protein>